<dbReference type="EMBL" id="CP053084">
    <property type="protein sequence ID" value="QJR30946.1"/>
    <property type="molecule type" value="Genomic_DNA"/>
</dbReference>
<comment type="subcellular location">
    <subcellularLocation>
        <location evidence="1">Cell inner membrane</location>
        <topology evidence="1">Multi-pass membrane protein</topology>
    </subcellularLocation>
    <subcellularLocation>
        <location evidence="8">Cell membrane</location>
        <topology evidence="8">Multi-pass membrane protein</topology>
    </subcellularLocation>
</comment>
<evidence type="ECO:0000313" key="10">
    <source>
        <dbReference type="EMBL" id="QJR30946.1"/>
    </source>
</evidence>
<evidence type="ECO:0000256" key="8">
    <source>
        <dbReference type="RuleBase" id="RU363032"/>
    </source>
</evidence>
<dbReference type="PANTHER" id="PTHR30614:SF41">
    <property type="entry name" value="INNER MEMBRANE AMINO-ACID ABC TRANSPORTER PERMEASE PROTEIN YHDY"/>
    <property type="match status" value="1"/>
</dbReference>
<keyword evidence="6 8" id="KW-1133">Transmembrane helix</keyword>
<evidence type="ECO:0000256" key="3">
    <source>
        <dbReference type="ARBA" id="ARBA00022448"/>
    </source>
</evidence>
<keyword evidence="5 8" id="KW-0812">Transmembrane</keyword>
<evidence type="ECO:0000256" key="5">
    <source>
        <dbReference type="ARBA" id="ARBA00022692"/>
    </source>
</evidence>
<keyword evidence="3 8" id="KW-0813">Transport</keyword>
<dbReference type="RefSeq" id="WP_171101226.1">
    <property type="nucleotide sequence ID" value="NZ_CP053084.1"/>
</dbReference>
<feature type="transmembrane region" description="Helical" evidence="8">
    <location>
        <begin position="139"/>
        <end position="161"/>
    </location>
</feature>
<dbReference type="NCBIfam" id="TIGR01726">
    <property type="entry name" value="HEQRo_perm_3TM"/>
    <property type="match status" value="1"/>
</dbReference>
<dbReference type="CDD" id="cd06261">
    <property type="entry name" value="TM_PBP2"/>
    <property type="match status" value="1"/>
</dbReference>
<feature type="transmembrane region" description="Helical" evidence="8">
    <location>
        <begin position="207"/>
        <end position="224"/>
    </location>
</feature>
<feature type="domain" description="ABC transmembrane type-1" evidence="9">
    <location>
        <begin position="137"/>
        <end position="331"/>
    </location>
</feature>
<dbReference type="InterPro" id="IPR010065">
    <property type="entry name" value="AA_ABC_transptr_permease_3TM"/>
</dbReference>
<dbReference type="Pfam" id="PF00528">
    <property type="entry name" value="BPD_transp_1"/>
    <property type="match status" value="1"/>
</dbReference>
<reference evidence="10 11" key="1">
    <citation type="submission" date="2020-05" db="EMBL/GenBank/DDBJ databases">
        <title>Compete genome of Limnobacter sp. SAORIC-580.</title>
        <authorList>
            <person name="Song J."/>
            <person name="Cho J.-C."/>
        </authorList>
    </citation>
    <scope>NUCLEOTIDE SEQUENCE [LARGE SCALE GENOMIC DNA]</scope>
    <source>
        <strain evidence="10 11">SAORIC-580</strain>
    </source>
</reference>
<dbReference type="Proteomes" id="UP000501130">
    <property type="component" value="Chromosome"/>
</dbReference>
<dbReference type="InterPro" id="IPR043429">
    <property type="entry name" value="ArtM/GltK/GlnP/TcyL/YhdX-like"/>
</dbReference>
<dbReference type="Gene3D" id="1.10.3720.10">
    <property type="entry name" value="MetI-like"/>
    <property type="match status" value="1"/>
</dbReference>
<evidence type="ECO:0000313" key="11">
    <source>
        <dbReference type="Proteomes" id="UP000501130"/>
    </source>
</evidence>
<evidence type="ECO:0000256" key="7">
    <source>
        <dbReference type="ARBA" id="ARBA00023136"/>
    </source>
</evidence>
<feature type="transmembrane region" description="Helical" evidence="8">
    <location>
        <begin position="78"/>
        <end position="99"/>
    </location>
</feature>
<keyword evidence="11" id="KW-1185">Reference proteome</keyword>
<dbReference type="PROSITE" id="PS50928">
    <property type="entry name" value="ABC_TM1"/>
    <property type="match status" value="1"/>
</dbReference>
<feature type="transmembrane region" description="Helical" evidence="8">
    <location>
        <begin position="106"/>
        <end position="127"/>
    </location>
</feature>
<comment type="similarity">
    <text evidence="2">Belongs to the binding-protein-dependent transport system permease family. HisMQ subfamily.</text>
</comment>
<keyword evidence="7 8" id="KW-0472">Membrane</keyword>
<gene>
    <name evidence="10" type="ORF">HKT17_15170</name>
</gene>
<feature type="transmembrane region" description="Helical" evidence="8">
    <location>
        <begin position="182"/>
        <end position="201"/>
    </location>
</feature>
<dbReference type="InterPro" id="IPR035906">
    <property type="entry name" value="MetI-like_sf"/>
</dbReference>
<evidence type="ECO:0000256" key="1">
    <source>
        <dbReference type="ARBA" id="ARBA00004429"/>
    </source>
</evidence>
<evidence type="ECO:0000259" key="9">
    <source>
        <dbReference type="PROSITE" id="PS50928"/>
    </source>
</evidence>
<dbReference type="SUPFAM" id="SSF161098">
    <property type="entry name" value="MetI-like"/>
    <property type="match status" value="1"/>
</dbReference>
<proteinExistence type="inferred from homology"/>
<accession>A0ABX6N999</accession>
<feature type="transmembrane region" description="Helical" evidence="8">
    <location>
        <begin position="280"/>
        <end position="300"/>
    </location>
</feature>
<feature type="transmembrane region" description="Helical" evidence="8">
    <location>
        <begin position="312"/>
        <end position="331"/>
    </location>
</feature>
<evidence type="ECO:0000256" key="6">
    <source>
        <dbReference type="ARBA" id="ARBA00022989"/>
    </source>
</evidence>
<dbReference type="InterPro" id="IPR000515">
    <property type="entry name" value="MetI-like"/>
</dbReference>
<organism evidence="10 11">
    <name type="scientific">Limnobacter profundi</name>
    <dbReference type="NCBI Taxonomy" id="2732163"/>
    <lineage>
        <taxon>Bacteria</taxon>
        <taxon>Pseudomonadati</taxon>
        <taxon>Pseudomonadota</taxon>
        <taxon>Betaproteobacteria</taxon>
        <taxon>Burkholderiales</taxon>
        <taxon>Burkholderiaceae</taxon>
        <taxon>Limnobacter</taxon>
    </lineage>
</organism>
<keyword evidence="4" id="KW-1003">Cell membrane</keyword>
<name>A0ABX6N999_9BURK</name>
<evidence type="ECO:0000256" key="4">
    <source>
        <dbReference type="ARBA" id="ARBA00022475"/>
    </source>
</evidence>
<protein>
    <submittedName>
        <fullName evidence="10">Amino acid ABC transporter permease</fullName>
    </submittedName>
</protein>
<sequence length="332" mass="36151">MNTNLLLHRFFNGFLWLALPLLLAPVAWALADWAVFSAVFRPDLQACQQAAGQGACWGVVAEKWRVILFGRYPVAEQWRAGIVLLLWSVLLFATAARLFKSKTAFSLWALLLPASAVLLHGGVAALPTVPTNLWGGLPLTLILSTVGFALALPLAVLLALGRQSAFAPLRRFCITYIELLRALPLVTVLFLAAFVLPLWLPGEGLDLFTRVLFTIALFSAAYLAEVLRGGLQAVPAGQGQAAKALGLNRVQRNVHVVLPQAIRACLPSLINSFVTLFKECSLVTIVALFELTGALSLALAGDVQWRSFYLEGYLFIGLVYWAYCFGLSKTVK</sequence>
<evidence type="ECO:0000256" key="2">
    <source>
        <dbReference type="ARBA" id="ARBA00010072"/>
    </source>
</evidence>
<dbReference type="PANTHER" id="PTHR30614">
    <property type="entry name" value="MEMBRANE COMPONENT OF AMINO ACID ABC TRANSPORTER"/>
    <property type="match status" value="1"/>
</dbReference>